<dbReference type="PANTHER" id="PTHR38123">
    <property type="entry name" value="CELL WALL SERINE-THREONINE-RICH GALACTOMANNOPROTEIN MP1 (AFU_ORTHOLOGUE AFUA_4G03240)"/>
    <property type="match status" value="1"/>
</dbReference>
<evidence type="ECO:0000313" key="2">
    <source>
        <dbReference type="EMBL" id="KAA8571417.1"/>
    </source>
</evidence>
<dbReference type="PANTHER" id="PTHR38123:SF5">
    <property type="entry name" value="CELL WALL GALACTOMANNOPROTEIN"/>
    <property type="match status" value="1"/>
</dbReference>
<feature type="signal peptide" evidence="1">
    <location>
        <begin position="1"/>
        <end position="20"/>
    </location>
</feature>
<evidence type="ECO:0000313" key="3">
    <source>
        <dbReference type="Proteomes" id="UP000322873"/>
    </source>
</evidence>
<sequence length="181" mass="19438">MVSLKALCLYLATASVSVSAAPLIDRAIITTDILISDIGHIDSGYKSLTRTLKSYNGSIFDIAPIAANIAAIHVDEHKGFLDAELAPVANLNESSRIVAFASHSVGVDIPTFIRVLESKKENFSPDDRPKIADGLKKLKKDHDAFSVALAAKLEKEVLPKEKKVVAVIDGAFQSGIDYFSS</sequence>
<dbReference type="Pfam" id="PF12296">
    <property type="entry name" value="HsbA"/>
    <property type="match status" value="1"/>
</dbReference>
<keyword evidence="1" id="KW-0732">Signal</keyword>
<feature type="chain" id="PRO_5024342546" evidence="1">
    <location>
        <begin position="21"/>
        <end position="181"/>
    </location>
</feature>
<protein>
    <submittedName>
        <fullName evidence="2">Uncharacterized protein</fullName>
    </submittedName>
</protein>
<gene>
    <name evidence="2" type="ORF">EYC84_001420</name>
</gene>
<comment type="caution">
    <text evidence="2">The sequence shown here is derived from an EMBL/GenBank/DDBJ whole genome shotgun (WGS) entry which is preliminary data.</text>
</comment>
<accession>A0A5M9JRW0</accession>
<reference evidence="2 3" key="1">
    <citation type="submission" date="2019-06" db="EMBL/GenBank/DDBJ databases">
        <title>Genome Sequence of the Brown Rot Fungal Pathogen Monilinia fructicola.</title>
        <authorList>
            <person name="De Miccolis Angelini R.M."/>
            <person name="Landi L."/>
            <person name="Abate D."/>
            <person name="Pollastro S."/>
            <person name="Romanazzi G."/>
            <person name="Faretra F."/>
        </authorList>
    </citation>
    <scope>NUCLEOTIDE SEQUENCE [LARGE SCALE GENOMIC DNA]</scope>
    <source>
        <strain evidence="2 3">Mfrc123</strain>
    </source>
</reference>
<dbReference type="InterPro" id="IPR021054">
    <property type="entry name" value="Cell_wall_mannoprotein_1"/>
</dbReference>
<dbReference type="AlphaFoldDB" id="A0A5M9JRW0"/>
<dbReference type="VEuPathDB" id="FungiDB:MFRU_026g00310"/>
<dbReference type="EMBL" id="VICG01000005">
    <property type="protein sequence ID" value="KAA8571417.1"/>
    <property type="molecule type" value="Genomic_DNA"/>
</dbReference>
<dbReference type="OrthoDB" id="2422134at2759"/>
<dbReference type="Proteomes" id="UP000322873">
    <property type="component" value="Unassembled WGS sequence"/>
</dbReference>
<organism evidence="2 3">
    <name type="scientific">Monilinia fructicola</name>
    <name type="common">Brown rot fungus</name>
    <name type="synonym">Ciboria fructicola</name>
    <dbReference type="NCBI Taxonomy" id="38448"/>
    <lineage>
        <taxon>Eukaryota</taxon>
        <taxon>Fungi</taxon>
        <taxon>Dikarya</taxon>
        <taxon>Ascomycota</taxon>
        <taxon>Pezizomycotina</taxon>
        <taxon>Leotiomycetes</taxon>
        <taxon>Helotiales</taxon>
        <taxon>Sclerotiniaceae</taxon>
        <taxon>Monilinia</taxon>
    </lineage>
</organism>
<evidence type="ECO:0000256" key="1">
    <source>
        <dbReference type="SAM" id="SignalP"/>
    </source>
</evidence>
<name>A0A5M9JRW0_MONFR</name>
<dbReference type="Gene3D" id="1.20.1280.140">
    <property type="match status" value="1"/>
</dbReference>
<keyword evidence="3" id="KW-1185">Reference proteome</keyword>
<dbReference type="GO" id="GO:0005576">
    <property type="term" value="C:extracellular region"/>
    <property type="evidence" value="ECO:0007669"/>
    <property type="project" value="TreeGrafter"/>
</dbReference>
<proteinExistence type="predicted"/>